<dbReference type="GO" id="GO:0005886">
    <property type="term" value="C:plasma membrane"/>
    <property type="evidence" value="ECO:0007669"/>
    <property type="project" value="TreeGrafter"/>
</dbReference>
<dbReference type="PANTHER" id="PTHR30441:SF4">
    <property type="entry name" value="PROTEIN ASMA"/>
    <property type="match status" value="1"/>
</dbReference>
<reference evidence="4" key="1">
    <citation type="submission" date="2016-10" db="EMBL/GenBank/DDBJ databases">
        <authorList>
            <person name="Varghese N."/>
            <person name="Submissions S."/>
        </authorList>
    </citation>
    <scope>NUCLEOTIDE SEQUENCE [LARGE SCALE GENOMIC DNA]</scope>
    <source>
        <strain evidence="4">CGMCC 1.6981</strain>
    </source>
</reference>
<dbReference type="EMBL" id="FPBP01000009">
    <property type="protein sequence ID" value="SFU79536.1"/>
    <property type="molecule type" value="Genomic_DNA"/>
</dbReference>
<protein>
    <submittedName>
        <fullName evidence="3">AsmA protein</fullName>
    </submittedName>
</protein>
<feature type="region of interest" description="Disordered" evidence="1">
    <location>
        <begin position="142"/>
        <end position="162"/>
    </location>
</feature>
<dbReference type="InterPro" id="IPR052894">
    <property type="entry name" value="AsmA-related"/>
</dbReference>
<evidence type="ECO:0000313" key="3">
    <source>
        <dbReference type="EMBL" id="SFU79536.1"/>
    </source>
</evidence>
<proteinExistence type="predicted"/>
<organism evidence="3 4">
    <name type="scientific">Halomonas korlensis</name>
    <dbReference type="NCBI Taxonomy" id="463301"/>
    <lineage>
        <taxon>Bacteria</taxon>
        <taxon>Pseudomonadati</taxon>
        <taxon>Pseudomonadota</taxon>
        <taxon>Gammaproteobacteria</taxon>
        <taxon>Oceanospirillales</taxon>
        <taxon>Halomonadaceae</taxon>
        <taxon>Halomonas</taxon>
    </lineage>
</organism>
<dbReference type="InterPro" id="IPR007844">
    <property type="entry name" value="AsmA"/>
</dbReference>
<feature type="domain" description="AsmA" evidence="2">
    <location>
        <begin position="1"/>
        <end position="660"/>
    </location>
</feature>
<dbReference type="GO" id="GO:0090313">
    <property type="term" value="P:regulation of protein targeting to membrane"/>
    <property type="evidence" value="ECO:0007669"/>
    <property type="project" value="TreeGrafter"/>
</dbReference>
<dbReference type="AlphaFoldDB" id="A0A1I7J2U9"/>
<dbReference type="Proteomes" id="UP000198693">
    <property type="component" value="Unassembled WGS sequence"/>
</dbReference>
<dbReference type="Pfam" id="PF05170">
    <property type="entry name" value="AsmA"/>
    <property type="match status" value="1"/>
</dbReference>
<gene>
    <name evidence="3" type="ORF">SAMN04487955_10917</name>
</gene>
<dbReference type="RefSeq" id="WP_089796379.1">
    <property type="nucleotide sequence ID" value="NZ_FPBP01000009.1"/>
</dbReference>
<dbReference type="OrthoDB" id="9766390at2"/>
<evidence type="ECO:0000259" key="2">
    <source>
        <dbReference type="Pfam" id="PF05170"/>
    </source>
</evidence>
<dbReference type="STRING" id="463301.SAMN04487955_10917"/>
<dbReference type="PANTHER" id="PTHR30441">
    <property type="entry name" value="DUF748 DOMAIN-CONTAINING PROTEIN"/>
    <property type="match status" value="1"/>
</dbReference>
<keyword evidence="4" id="KW-1185">Reference proteome</keyword>
<evidence type="ECO:0000256" key="1">
    <source>
        <dbReference type="SAM" id="MobiDB-lite"/>
    </source>
</evidence>
<evidence type="ECO:0000313" key="4">
    <source>
        <dbReference type="Proteomes" id="UP000198693"/>
    </source>
</evidence>
<sequence length="785" mass="86142">MKRILRTLLAAVGILALVMVGAVIYVTTFFDPEDLKPRLIEVVREQSGLELTLEGPLSWSFYPRLGVRVEKAEAWLPDQEIEEETHFAAFNHAEVSLSFTPLLRGEIAIDGLTLDGLRLNLERDEQGRGNWEVLVERLSERSEEAEGALSPASAGPNPEGDAEEGRLAVALNIASVRLRDGEVRFRDLQANQEWRLDSLDIGGSNVNPSGPFPLEASFKAFLFDELDSEEQALEPQLESDVAFKSRVDLGLAEERYVLEDLNLTSATRLGEYVDEQQANLQSSEMIIDVAENRWQLEEAKLDVSLHHPRLGEKPMPLSLGFELDADLAEQVAQFRELELTGENGLELSGTLKVTELFDALSYSGQMNLAPLSLRPWLTRLDMLPNMASDSALGDVALTSPYEGDLERLDLTGLTLVLDDSTFTGRLGAAFDGESLDFDLEGDSLDLDTYLPPAEPNADTARVPSLPGIERAYAQPSGALVPDEWLAALDLEGELRLAELQLMDLEFLDVQLTLSGSDGRQRLVDFASSFYEGELAASGELDLREAPLRWSLSPRLSRVGLEPLLEALGEQSPPLRGRLSMDGDLGARGNVLAELKRSLSGNLAARLEEGAILETNVSQVLCSAVATLEGEQTSREWSEDTRFDRAEASFVIRDGTVESDDLTVTIPGIEVGGEGQLDIVSEQFDVRAAARFVNTADAACEVNPRLERVPFPVRCEGSLSGDNSEWCRFDRGALQDTLAEFLRNEASQRAGEEAEQRLEGALEGLDERIGEEAGGELRDALRGLFN</sequence>
<name>A0A1I7J2U9_9GAMM</name>
<accession>A0A1I7J2U9</accession>